<dbReference type="PANTHER" id="PTHR30587">
    <property type="entry name" value="FLAGELLAR BIOSYNTHETIC PROTEIN FLIP"/>
    <property type="match status" value="1"/>
</dbReference>
<comment type="caution">
    <text evidence="8">The sequence shown here is derived from an EMBL/GenBank/DDBJ whole genome shotgun (WGS) entry which is preliminary data.</text>
</comment>
<dbReference type="PRINTS" id="PR01302">
    <property type="entry name" value="TYPE3IMPPROT"/>
</dbReference>
<keyword evidence="5 7" id="KW-0472">Membrane</keyword>
<feature type="transmembrane region" description="Helical" evidence="7">
    <location>
        <begin position="93"/>
        <end position="110"/>
    </location>
</feature>
<dbReference type="GO" id="GO:0005886">
    <property type="term" value="C:plasma membrane"/>
    <property type="evidence" value="ECO:0007669"/>
    <property type="project" value="UniProtKB-SubCell"/>
</dbReference>
<evidence type="ECO:0000256" key="1">
    <source>
        <dbReference type="ARBA" id="ARBA00004651"/>
    </source>
</evidence>
<evidence type="ECO:0000256" key="5">
    <source>
        <dbReference type="ARBA" id="ARBA00023136"/>
    </source>
</evidence>
<dbReference type="Pfam" id="PF00813">
    <property type="entry name" value="FliP"/>
    <property type="match status" value="1"/>
</dbReference>
<proteinExistence type="predicted"/>
<feature type="non-terminal residue" evidence="8">
    <location>
        <position position="177"/>
    </location>
</feature>
<name>X1SF39_9ZZZZ</name>
<sequence length="177" mass="19018">MIRRWLPLLVLATLVFGLPLTACGQSGGIPAINLSIDSVSTPEQLNTTIQIVILITILSLAPSILIMTTSFTRIVVIFHFLRQAIGTQNAPSNQILIGVMAAVVVIGFSLQTRSIESRAKRPQTEATTAPPEEEPVPQTTFTTGNDLSAQLWKTVVYVALILAAILVGARVIKRYGG</sequence>
<keyword evidence="4 7" id="KW-1133">Transmembrane helix</keyword>
<evidence type="ECO:0000256" key="6">
    <source>
        <dbReference type="SAM" id="MobiDB-lite"/>
    </source>
</evidence>
<dbReference type="EMBL" id="BARW01019121">
    <property type="protein sequence ID" value="GAI91632.1"/>
    <property type="molecule type" value="Genomic_DNA"/>
</dbReference>
<comment type="subcellular location">
    <subcellularLocation>
        <location evidence="1">Cell membrane</location>
        <topology evidence="1">Multi-pass membrane protein</topology>
    </subcellularLocation>
</comment>
<feature type="transmembrane region" description="Helical" evidence="7">
    <location>
        <begin position="48"/>
        <end position="81"/>
    </location>
</feature>
<reference evidence="8" key="1">
    <citation type="journal article" date="2014" name="Front. Microbiol.">
        <title>High frequency of phylogenetically diverse reductive dehalogenase-homologous genes in deep subseafloor sedimentary metagenomes.</title>
        <authorList>
            <person name="Kawai M."/>
            <person name="Futagami T."/>
            <person name="Toyoda A."/>
            <person name="Takaki Y."/>
            <person name="Nishi S."/>
            <person name="Hori S."/>
            <person name="Arai W."/>
            <person name="Tsubouchi T."/>
            <person name="Morono Y."/>
            <person name="Uchiyama I."/>
            <person name="Ito T."/>
            <person name="Fujiyama A."/>
            <person name="Inagaki F."/>
            <person name="Takami H."/>
        </authorList>
    </citation>
    <scope>NUCLEOTIDE SEQUENCE</scope>
    <source>
        <strain evidence="8">Expedition CK06-06</strain>
    </source>
</reference>
<evidence type="ECO:0000313" key="8">
    <source>
        <dbReference type="EMBL" id="GAI91632.1"/>
    </source>
</evidence>
<evidence type="ECO:0000256" key="4">
    <source>
        <dbReference type="ARBA" id="ARBA00022989"/>
    </source>
</evidence>
<feature type="region of interest" description="Disordered" evidence="6">
    <location>
        <begin position="117"/>
        <end position="141"/>
    </location>
</feature>
<dbReference type="AlphaFoldDB" id="X1SF39"/>
<accession>X1SF39</accession>
<dbReference type="GO" id="GO:0009306">
    <property type="term" value="P:protein secretion"/>
    <property type="evidence" value="ECO:0007669"/>
    <property type="project" value="InterPro"/>
</dbReference>
<keyword evidence="3 7" id="KW-0812">Transmembrane</keyword>
<evidence type="ECO:0000256" key="7">
    <source>
        <dbReference type="SAM" id="Phobius"/>
    </source>
</evidence>
<keyword evidence="2" id="KW-1003">Cell membrane</keyword>
<protein>
    <recommendedName>
        <fullName evidence="9">Flagellar biosynthetic protein FliP</fullName>
    </recommendedName>
</protein>
<evidence type="ECO:0008006" key="9">
    <source>
        <dbReference type="Google" id="ProtNLM"/>
    </source>
</evidence>
<gene>
    <name evidence="8" type="ORF">S12H4_32594</name>
</gene>
<organism evidence="8">
    <name type="scientific">marine sediment metagenome</name>
    <dbReference type="NCBI Taxonomy" id="412755"/>
    <lineage>
        <taxon>unclassified sequences</taxon>
        <taxon>metagenomes</taxon>
        <taxon>ecological metagenomes</taxon>
    </lineage>
</organism>
<feature type="compositionally biased region" description="Low complexity" evidence="6">
    <location>
        <begin position="124"/>
        <end position="141"/>
    </location>
</feature>
<evidence type="ECO:0000256" key="2">
    <source>
        <dbReference type="ARBA" id="ARBA00022475"/>
    </source>
</evidence>
<dbReference type="InterPro" id="IPR005838">
    <property type="entry name" value="T3SS_IM_P"/>
</dbReference>
<feature type="transmembrane region" description="Helical" evidence="7">
    <location>
        <begin position="154"/>
        <end position="172"/>
    </location>
</feature>
<dbReference type="PANTHER" id="PTHR30587:SF0">
    <property type="entry name" value="FLAGELLAR BIOSYNTHETIC PROTEIN FLIP"/>
    <property type="match status" value="1"/>
</dbReference>
<evidence type="ECO:0000256" key="3">
    <source>
        <dbReference type="ARBA" id="ARBA00022692"/>
    </source>
</evidence>